<dbReference type="Gene3D" id="3.40.50.300">
    <property type="entry name" value="P-loop containing nucleotide triphosphate hydrolases"/>
    <property type="match status" value="1"/>
</dbReference>
<proteinExistence type="predicted"/>
<dbReference type="InterPro" id="IPR027417">
    <property type="entry name" value="P-loop_NTPase"/>
</dbReference>
<evidence type="ECO:0000256" key="4">
    <source>
        <dbReference type="ARBA" id="ARBA00023125"/>
    </source>
</evidence>
<keyword evidence="5" id="KW-0804">Transcription</keyword>
<dbReference type="Pfam" id="PF08448">
    <property type="entry name" value="PAS_4"/>
    <property type="match status" value="1"/>
</dbReference>
<dbReference type="PROSITE" id="PS00688">
    <property type="entry name" value="SIGMA54_INTERACT_3"/>
    <property type="match status" value="1"/>
</dbReference>
<dbReference type="InterPro" id="IPR009057">
    <property type="entry name" value="Homeodomain-like_sf"/>
</dbReference>
<dbReference type="Pfam" id="PF00158">
    <property type="entry name" value="Sigma54_activat"/>
    <property type="match status" value="1"/>
</dbReference>
<evidence type="ECO:0000256" key="6">
    <source>
        <dbReference type="PROSITE-ProRule" id="PRU00169"/>
    </source>
</evidence>
<dbReference type="PANTHER" id="PTHR32071:SF113">
    <property type="entry name" value="ALGINATE BIOSYNTHESIS TRANSCRIPTIONAL REGULATORY PROTEIN ALGB"/>
    <property type="match status" value="1"/>
</dbReference>
<dbReference type="PRINTS" id="PR01590">
    <property type="entry name" value="HTHFIS"/>
</dbReference>
<dbReference type="InterPro" id="IPR035965">
    <property type="entry name" value="PAS-like_dom_sf"/>
</dbReference>
<evidence type="ECO:0000313" key="10">
    <source>
        <dbReference type="Proteomes" id="UP000641025"/>
    </source>
</evidence>
<dbReference type="SUPFAM" id="SSF46689">
    <property type="entry name" value="Homeodomain-like"/>
    <property type="match status" value="1"/>
</dbReference>
<organism evidence="9 10">
    <name type="scientific">Geomonas propionica</name>
    <dbReference type="NCBI Taxonomy" id="2798582"/>
    <lineage>
        <taxon>Bacteria</taxon>
        <taxon>Pseudomonadati</taxon>
        <taxon>Thermodesulfobacteriota</taxon>
        <taxon>Desulfuromonadia</taxon>
        <taxon>Geobacterales</taxon>
        <taxon>Geobacteraceae</taxon>
        <taxon>Geomonas</taxon>
    </lineage>
</organism>
<dbReference type="InterPro" id="IPR025943">
    <property type="entry name" value="Sigma_54_int_dom_ATP-bd_2"/>
</dbReference>
<keyword evidence="10" id="KW-1185">Reference proteome</keyword>
<dbReference type="Gene3D" id="1.10.10.60">
    <property type="entry name" value="Homeodomain-like"/>
    <property type="match status" value="1"/>
</dbReference>
<evidence type="ECO:0000256" key="1">
    <source>
        <dbReference type="ARBA" id="ARBA00022741"/>
    </source>
</evidence>
<keyword evidence="6" id="KW-0597">Phosphoprotein</keyword>
<keyword evidence="4" id="KW-0238">DNA-binding</keyword>
<sequence length="578" mass="63607">MTVNSALDSCGGNVISQVLLVDDEPAIRATLSRFIEGLGCFVTQAADVAEALALLDAFEYDLVVTDIMMPKGSGIDVLRSVRGRDNPCPVVMITGSPMVESASEALRLGAFDYISKPVHKEQIVHVARRALEFRRVSQENDRFRDDLEAIFTSVQDAIISVDRDLKVLNFNSSAASICGLDGLDGLDGLAAGTSFYDLPLKCDRKCRGALETAIHTRKPVQTRYFRCGGAGDEQYVSVSVTPRRVTDRQVEGAVIVVRDESSLYQLEKKQAPRNSFSGMIGRSGAMQMLYSMIERLAGVPSTVLIRGENGTGKELVAAALHANGGRHERPFIKVNCAALTETLLESELFGHVRGAFTGALRDKAGLFEKADGGTLFLDEIGEISPQMQVKLLRVLQERELVRVGGATPIKVDVRIIAATNRDLARDVDEGRFRQDLYYRLKVVELMVAPLRERPEDLPLLVEHFVSRLNAKLGRNISGVSDEALRLLSRFPWPGNVRELEHALEHAFIMCPSRMILPDHLPPVFQAAAAEDGATMRERILEALARNAGNKSRAARALNIDRKTLYRKMHEYGISAPTP</sequence>
<dbReference type="InterPro" id="IPR025944">
    <property type="entry name" value="Sigma_54_int_dom_CS"/>
</dbReference>
<dbReference type="InterPro" id="IPR011006">
    <property type="entry name" value="CheY-like_superfamily"/>
</dbReference>
<dbReference type="EMBL" id="JAEMHK010000004">
    <property type="protein sequence ID" value="MBJ6800069.1"/>
    <property type="molecule type" value="Genomic_DNA"/>
</dbReference>
<gene>
    <name evidence="9" type="ORF">JFN90_07950</name>
</gene>
<evidence type="ECO:0000256" key="2">
    <source>
        <dbReference type="ARBA" id="ARBA00022840"/>
    </source>
</evidence>
<dbReference type="Gene3D" id="3.40.50.2300">
    <property type="match status" value="1"/>
</dbReference>
<keyword evidence="3" id="KW-0805">Transcription regulation</keyword>
<dbReference type="PROSITE" id="PS00676">
    <property type="entry name" value="SIGMA54_INTERACT_2"/>
    <property type="match status" value="1"/>
</dbReference>
<dbReference type="CDD" id="cd00009">
    <property type="entry name" value="AAA"/>
    <property type="match status" value="1"/>
</dbReference>
<dbReference type="PROSITE" id="PS50110">
    <property type="entry name" value="RESPONSE_REGULATORY"/>
    <property type="match status" value="1"/>
</dbReference>
<dbReference type="InterPro" id="IPR013656">
    <property type="entry name" value="PAS_4"/>
</dbReference>
<dbReference type="SMART" id="SM00448">
    <property type="entry name" value="REC"/>
    <property type="match status" value="1"/>
</dbReference>
<feature type="domain" description="Response regulatory" evidence="8">
    <location>
        <begin position="17"/>
        <end position="131"/>
    </location>
</feature>
<dbReference type="PROSITE" id="PS50045">
    <property type="entry name" value="SIGMA54_INTERACT_4"/>
    <property type="match status" value="1"/>
</dbReference>
<protein>
    <submittedName>
        <fullName evidence="9">Sigma 54-interacting transcriptional regulator</fullName>
    </submittedName>
</protein>
<evidence type="ECO:0000256" key="5">
    <source>
        <dbReference type="ARBA" id="ARBA00023163"/>
    </source>
</evidence>
<dbReference type="SUPFAM" id="SSF52540">
    <property type="entry name" value="P-loop containing nucleoside triphosphate hydrolases"/>
    <property type="match status" value="1"/>
</dbReference>
<dbReference type="Gene3D" id="3.30.450.20">
    <property type="entry name" value="PAS domain"/>
    <property type="match status" value="1"/>
</dbReference>
<dbReference type="Pfam" id="PF00072">
    <property type="entry name" value="Response_reg"/>
    <property type="match status" value="1"/>
</dbReference>
<dbReference type="InterPro" id="IPR002078">
    <property type="entry name" value="Sigma_54_int"/>
</dbReference>
<dbReference type="CDD" id="cd00130">
    <property type="entry name" value="PAS"/>
    <property type="match status" value="1"/>
</dbReference>
<accession>A0ABS0YQ09</accession>
<keyword evidence="2" id="KW-0067">ATP-binding</keyword>
<dbReference type="PANTHER" id="PTHR32071">
    <property type="entry name" value="TRANSCRIPTIONAL REGULATORY PROTEIN"/>
    <property type="match status" value="1"/>
</dbReference>
<dbReference type="CDD" id="cd00156">
    <property type="entry name" value="REC"/>
    <property type="match status" value="1"/>
</dbReference>
<evidence type="ECO:0000256" key="3">
    <source>
        <dbReference type="ARBA" id="ARBA00023015"/>
    </source>
</evidence>
<keyword evidence="1" id="KW-0547">Nucleotide-binding</keyword>
<evidence type="ECO:0000313" key="9">
    <source>
        <dbReference type="EMBL" id="MBJ6800069.1"/>
    </source>
</evidence>
<evidence type="ECO:0000259" key="8">
    <source>
        <dbReference type="PROSITE" id="PS50110"/>
    </source>
</evidence>
<comment type="caution">
    <text evidence="9">The sequence shown here is derived from an EMBL/GenBank/DDBJ whole genome shotgun (WGS) entry which is preliminary data.</text>
</comment>
<dbReference type="InterPro" id="IPR058031">
    <property type="entry name" value="AAA_lid_NorR"/>
</dbReference>
<name>A0ABS0YQ09_9BACT</name>
<dbReference type="NCBIfam" id="TIGR00229">
    <property type="entry name" value="sensory_box"/>
    <property type="match status" value="1"/>
</dbReference>
<dbReference type="InterPro" id="IPR000014">
    <property type="entry name" value="PAS"/>
</dbReference>
<reference evidence="9 10" key="1">
    <citation type="submission" date="2020-12" db="EMBL/GenBank/DDBJ databases">
        <title>Geomonas sp. Red259, isolated from paddy soil.</title>
        <authorList>
            <person name="Xu Z."/>
            <person name="Zhang Z."/>
            <person name="Masuda Y."/>
            <person name="Itoh H."/>
            <person name="Senoo K."/>
        </authorList>
    </citation>
    <scope>NUCLEOTIDE SEQUENCE [LARGE SCALE GENOMIC DNA]</scope>
    <source>
        <strain evidence="9 10">Red259</strain>
    </source>
</reference>
<dbReference type="Pfam" id="PF25601">
    <property type="entry name" value="AAA_lid_14"/>
    <property type="match status" value="1"/>
</dbReference>
<dbReference type="SUPFAM" id="SSF52172">
    <property type="entry name" value="CheY-like"/>
    <property type="match status" value="1"/>
</dbReference>
<feature type="domain" description="Sigma-54 factor interaction" evidence="7">
    <location>
        <begin position="279"/>
        <end position="508"/>
    </location>
</feature>
<evidence type="ECO:0000259" key="7">
    <source>
        <dbReference type="PROSITE" id="PS50045"/>
    </source>
</evidence>
<dbReference type="SMART" id="SM00382">
    <property type="entry name" value="AAA"/>
    <property type="match status" value="1"/>
</dbReference>
<dbReference type="InterPro" id="IPR001789">
    <property type="entry name" value="Sig_transdc_resp-reg_receiver"/>
</dbReference>
<dbReference type="InterPro" id="IPR003593">
    <property type="entry name" value="AAA+_ATPase"/>
</dbReference>
<dbReference type="SUPFAM" id="SSF55785">
    <property type="entry name" value="PYP-like sensor domain (PAS domain)"/>
    <property type="match status" value="1"/>
</dbReference>
<dbReference type="Gene3D" id="1.10.8.60">
    <property type="match status" value="1"/>
</dbReference>
<feature type="modified residue" description="4-aspartylphosphate" evidence="6">
    <location>
        <position position="66"/>
    </location>
</feature>
<dbReference type="InterPro" id="IPR002197">
    <property type="entry name" value="HTH_Fis"/>
</dbReference>
<dbReference type="Pfam" id="PF02954">
    <property type="entry name" value="HTH_8"/>
    <property type="match status" value="1"/>
</dbReference>
<dbReference type="Proteomes" id="UP000641025">
    <property type="component" value="Unassembled WGS sequence"/>
</dbReference>